<feature type="coiled-coil region" evidence="7">
    <location>
        <begin position="297"/>
        <end position="324"/>
    </location>
</feature>
<organism evidence="12 13">
    <name type="scientific">Chanos chanos</name>
    <name type="common">Milkfish</name>
    <name type="synonym">Mugil chanos</name>
    <dbReference type="NCBI Taxonomy" id="29144"/>
    <lineage>
        <taxon>Eukaryota</taxon>
        <taxon>Metazoa</taxon>
        <taxon>Chordata</taxon>
        <taxon>Craniata</taxon>
        <taxon>Vertebrata</taxon>
        <taxon>Euteleostomi</taxon>
        <taxon>Actinopterygii</taxon>
        <taxon>Neopterygii</taxon>
        <taxon>Teleostei</taxon>
        <taxon>Ostariophysi</taxon>
        <taxon>Gonorynchiformes</taxon>
        <taxon>Chanidae</taxon>
        <taxon>Chanos</taxon>
    </lineage>
</organism>
<protein>
    <submittedName>
        <fullName evidence="13">Multimerin-2a</fullName>
    </submittedName>
</protein>
<keyword evidence="2" id="KW-0964">Secreted</keyword>
<feature type="compositionally biased region" description="Polar residues" evidence="8">
    <location>
        <begin position="217"/>
        <end position="232"/>
    </location>
</feature>
<dbReference type="RefSeq" id="XP_030626793.1">
    <property type="nucleotide sequence ID" value="XM_030770933.1"/>
</dbReference>
<feature type="domain" description="C1q" evidence="10">
    <location>
        <begin position="900"/>
        <end position="1031"/>
    </location>
</feature>
<dbReference type="GeneID" id="115809332"/>
<dbReference type="PRINTS" id="PR00007">
    <property type="entry name" value="COMPLEMNTC1Q"/>
</dbReference>
<dbReference type="PANTHER" id="PTHR15427:SF40">
    <property type="entry name" value="MULTIMERIN-2 PRECURSOR"/>
    <property type="match status" value="1"/>
</dbReference>
<name>A0A6J2V4U2_CHACN</name>
<dbReference type="PROSITE" id="PS51041">
    <property type="entry name" value="EMI"/>
    <property type="match status" value="1"/>
</dbReference>
<dbReference type="InterPro" id="IPR001073">
    <property type="entry name" value="C1q_dom"/>
</dbReference>
<dbReference type="SUPFAM" id="SSF49842">
    <property type="entry name" value="TNF-like"/>
    <property type="match status" value="1"/>
</dbReference>
<dbReference type="Proteomes" id="UP000504632">
    <property type="component" value="Chromosome 4"/>
</dbReference>
<dbReference type="PANTHER" id="PTHR15427">
    <property type="entry name" value="EMILIN ELASTIN MICROFIBRIL INTERFACE-LOCATED PROTEIN ELASTIN MICROFIBRIL INTERFACER"/>
    <property type="match status" value="1"/>
</dbReference>
<dbReference type="PROSITE" id="PS50871">
    <property type="entry name" value="C1Q"/>
    <property type="match status" value="1"/>
</dbReference>
<evidence type="ECO:0000256" key="5">
    <source>
        <dbReference type="ARBA" id="ARBA00023054"/>
    </source>
</evidence>
<evidence type="ECO:0000256" key="7">
    <source>
        <dbReference type="SAM" id="Coils"/>
    </source>
</evidence>
<evidence type="ECO:0000259" key="10">
    <source>
        <dbReference type="PROSITE" id="PS50871"/>
    </source>
</evidence>
<evidence type="ECO:0000256" key="6">
    <source>
        <dbReference type="ARBA" id="ARBA00023157"/>
    </source>
</evidence>
<keyword evidence="5 7" id="KW-0175">Coiled coil</keyword>
<proteinExistence type="predicted"/>
<dbReference type="Gene3D" id="2.60.120.40">
    <property type="match status" value="1"/>
</dbReference>
<evidence type="ECO:0000313" key="13">
    <source>
        <dbReference type="RefSeq" id="XP_030626793.1"/>
    </source>
</evidence>
<dbReference type="AlphaFoldDB" id="A0A6J2V4U2"/>
<comment type="subcellular location">
    <subcellularLocation>
        <location evidence="1">Secreted</location>
        <location evidence="1">Extracellular space</location>
        <location evidence="1">Extracellular matrix</location>
    </subcellularLocation>
</comment>
<dbReference type="OrthoDB" id="8963519at2759"/>
<evidence type="ECO:0000256" key="9">
    <source>
        <dbReference type="SAM" id="SignalP"/>
    </source>
</evidence>
<accession>A0A6J2V4U2</accession>
<dbReference type="InterPro" id="IPR008983">
    <property type="entry name" value="Tumour_necrosis_fac-like_dom"/>
</dbReference>
<evidence type="ECO:0000256" key="3">
    <source>
        <dbReference type="ARBA" id="ARBA00022530"/>
    </source>
</evidence>
<feature type="region of interest" description="Disordered" evidence="8">
    <location>
        <begin position="858"/>
        <end position="895"/>
    </location>
</feature>
<dbReference type="CTD" id="100148368"/>
<keyword evidence="3" id="KW-0272">Extracellular matrix</keyword>
<keyword evidence="12" id="KW-1185">Reference proteome</keyword>
<feature type="compositionally biased region" description="Basic and acidic residues" evidence="8">
    <location>
        <begin position="249"/>
        <end position="271"/>
    </location>
</feature>
<evidence type="ECO:0000256" key="2">
    <source>
        <dbReference type="ARBA" id="ARBA00022525"/>
    </source>
</evidence>
<feature type="domain" description="EMI" evidence="11">
    <location>
        <begin position="112"/>
        <end position="188"/>
    </location>
</feature>
<feature type="region of interest" description="Disordered" evidence="8">
    <location>
        <begin position="24"/>
        <end position="105"/>
    </location>
</feature>
<dbReference type="Pfam" id="PF07546">
    <property type="entry name" value="EMI"/>
    <property type="match status" value="1"/>
</dbReference>
<dbReference type="SMART" id="SM00110">
    <property type="entry name" value="C1Q"/>
    <property type="match status" value="1"/>
</dbReference>
<keyword evidence="4 9" id="KW-0732">Signal</keyword>
<dbReference type="InterPro" id="IPR011489">
    <property type="entry name" value="EMI_domain"/>
</dbReference>
<evidence type="ECO:0000256" key="1">
    <source>
        <dbReference type="ARBA" id="ARBA00004498"/>
    </source>
</evidence>
<dbReference type="InterPro" id="IPR050392">
    <property type="entry name" value="Collagen/C1q_domain"/>
</dbReference>
<sequence length="1031" mass="115876">MTVVRVTLLLLGLLLAAHCDVRARDPEVEEEEEAREDLNDRDWQRSISPGGFGAPHHRRLPHGPRPEIPGDPHPPVGHGHPQMDDGHGSFGPSGETVDHSAEAGAHNYPTRTGNWCAFVHRRVITMAVSCGTEKYTIQSQSPCPNGTPDCQLVMYKLSTRPVYREKQKVVTALLWRCCPGHGGENCEETVSDGQVPDSVNPALTERSYPGVERQTHLSRNQNWEQNDYQVSSGELYEARQPEPENDTATETRDYYEHSDHSGHDHQQNHDSERADTVGILPMHHVTALLMSQLQPVLDGFNRTLQRLSLEVQDLQRDMTYLRLREMEELPPDGLDDKDKVDDTLQELEKVKGLLLSQHFELEDKLHAMQATLQYNLTNFKTDVDVKMKRNQKTLQVSLQAFNSSLSEVKQDQVHLEEMLRGGWRPEKDTFIPSQPQGNSAIWEAITRLDNKVVNNTVRLNALVEEQDLVSGNIRYLQDGFRGLAANITQTGRNSQIQFMETGLEVEAAKVAVLDRINELGSNITILQETMESTETDVDYLYRLVYKNISNARGSCDCMALSASITHLERALANVTEIANENRLVLDGEADTTLENWGEGGWVEDLKLGLLHVQHSLALEQEKSRVLQLNVSNLQSMLVGSQQEIGVLQEQDRLKAEEIKNLRGSFDSLLEDAIRHTEVLSILLEVEVLEFTELPSTKKMTFSIPALQDSIRNIQEQIKEHSLSLASLQKAPVAEDTVADEPSVLADWASVGLKRRRGDEKFDYLPEEHSDYSDRELWALGRSIEGIGVRVSKLEERPCACLNQNMPRETELHLQKELALLRRSLEDHLQMFERLFSNTEGLSGSDATLDLDKLSTMMSRKEAKQQRKKQKRIQHLKDSQSGHQANFRSRRDASLESSVLRQLPDSPLMFLASGGDGANGAGPIVFERVSLNRGQMYSQKTGTFQAPAAGIYLFVLTLDFGPGPSFAQLRRGEEVVATMHQSQRKPAGPATRVCLLQLDQGEQLYLELVQGTLERSKPKDNTFSGLLLLHST</sequence>
<feature type="region of interest" description="Disordered" evidence="8">
    <location>
        <begin position="186"/>
        <end position="271"/>
    </location>
</feature>
<feature type="chain" id="PRO_5026770620" evidence="9">
    <location>
        <begin position="24"/>
        <end position="1031"/>
    </location>
</feature>
<evidence type="ECO:0000256" key="4">
    <source>
        <dbReference type="ARBA" id="ARBA00022729"/>
    </source>
</evidence>
<dbReference type="InParanoid" id="A0A6J2V4U2"/>
<evidence type="ECO:0000256" key="8">
    <source>
        <dbReference type="SAM" id="MobiDB-lite"/>
    </source>
</evidence>
<gene>
    <name evidence="13" type="primary">mmrn2a</name>
</gene>
<evidence type="ECO:0000313" key="12">
    <source>
        <dbReference type="Proteomes" id="UP000504632"/>
    </source>
</evidence>
<feature type="signal peptide" evidence="9">
    <location>
        <begin position="1"/>
        <end position="23"/>
    </location>
</feature>
<reference evidence="13" key="1">
    <citation type="submission" date="2025-08" db="UniProtKB">
        <authorList>
            <consortium name="RefSeq"/>
        </authorList>
    </citation>
    <scope>IDENTIFICATION</scope>
</reference>
<dbReference type="Pfam" id="PF00386">
    <property type="entry name" value="C1q"/>
    <property type="match status" value="1"/>
</dbReference>
<evidence type="ECO:0000259" key="11">
    <source>
        <dbReference type="PROSITE" id="PS51041"/>
    </source>
</evidence>
<keyword evidence="6" id="KW-1015">Disulfide bond</keyword>